<organism evidence="9 10">
    <name type="scientific">Ruoffia tabacinasalis</name>
    <dbReference type="NCBI Taxonomy" id="87458"/>
    <lineage>
        <taxon>Bacteria</taxon>
        <taxon>Bacillati</taxon>
        <taxon>Bacillota</taxon>
        <taxon>Bacilli</taxon>
        <taxon>Lactobacillales</taxon>
        <taxon>Aerococcaceae</taxon>
        <taxon>Ruoffia</taxon>
    </lineage>
</organism>
<proteinExistence type="inferred from homology"/>
<keyword evidence="4 7" id="KW-0732">Signal</keyword>
<dbReference type="Pfam" id="PF02608">
    <property type="entry name" value="Bmp"/>
    <property type="match status" value="1"/>
</dbReference>
<evidence type="ECO:0000256" key="4">
    <source>
        <dbReference type="ARBA" id="ARBA00022729"/>
    </source>
</evidence>
<dbReference type="InterPro" id="IPR050957">
    <property type="entry name" value="BMP_lipoprotein"/>
</dbReference>
<dbReference type="Gene3D" id="3.40.50.2300">
    <property type="match status" value="2"/>
</dbReference>
<dbReference type="PANTHER" id="PTHR34296">
    <property type="entry name" value="TRANSCRIPTIONAL ACTIVATOR PROTEIN MED"/>
    <property type="match status" value="1"/>
</dbReference>
<accession>A0A5R9EPC8</accession>
<dbReference type="GO" id="GO:0005886">
    <property type="term" value="C:plasma membrane"/>
    <property type="evidence" value="ECO:0007669"/>
    <property type="project" value="UniProtKB-SubCell"/>
</dbReference>
<evidence type="ECO:0000256" key="5">
    <source>
        <dbReference type="ARBA" id="ARBA00023136"/>
    </source>
</evidence>
<comment type="similarity">
    <text evidence="2">Belongs to the BMP lipoprotein family.</text>
</comment>
<dbReference type="PANTHER" id="PTHR34296:SF2">
    <property type="entry name" value="ABC TRANSPORTER GUANOSINE-BINDING PROTEIN NUPN"/>
    <property type="match status" value="1"/>
</dbReference>
<evidence type="ECO:0000313" key="9">
    <source>
        <dbReference type="EMBL" id="TLQ49340.1"/>
    </source>
</evidence>
<keyword evidence="5" id="KW-0472">Membrane</keyword>
<dbReference type="InterPro" id="IPR003760">
    <property type="entry name" value="PnrA-like"/>
</dbReference>
<protein>
    <submittedName>
        <fullName evidence="9">BMP family ABC transporter substrate-binding protein</fullName>
    </submittedName>
</protein>
<evidence type="ECO:0000313" key="10">
    <source>
        <dbReference type="Proteomes" id="UP000306420"/>
    </source>
</evidence>
<evidence type="ECO:0000256" key="2">
    <source>
        <dbReference type="ARBA" id="ARBA00008610"/>
    </source>
</evidence>
<keyword evidence="6" id="KW-0449">Lipoprotein</keyword>
<feature type="signal peptide" evidence="7">
    <location>
        <begin position="1"/>
        <end position="20"/>
    </location>
</feature>
<dbReference type="OrthoDB" id="9784230at2"/>
<reference evidence="9 10" key="1">
    <citation type="submission" date="2019-05" db="EMBL/GenBank/DDBJ databases">
        <title>The metagenome of a microbial culture collection derived from dairy environment covers the genomic content of the human microbiome.</title>
        <authorList>
            <person name="Roder T."/>
            <person name="Wuthrich D."/>
            <person name="Sattari Z."/>
            <person name="Von Ah U."/>
            <person name="Bar C."/>
            <person name="Ronchi F."/>
            <person name="Macpherson A.J."/>
            <person name="Ganal-Vonarburg S.C."/>
            <person name="Bruggmann R."/>
            <person name="Vergeres G."/>
        </authorList>
    </citation>
    <scope>NUCLEOTIDE SEQUENCE [LARGE SCALE GENOMIC DNA]</scope>
    <source>
        <strain evidence="9 10">FAM 24227</strain>
    </source>
</reference>
<feature type="chain" id="PRO_5024343213" evidence="7">
    <location>
        <begin position="21"/>
        <end position="336"/>
    </location>
</feature>
<dbReference type="CDD" id="cd06354">
    <property type="entry name" value="PBP1_PrnA-like"/>
    <property type="match status" value="1"/>
</dbReference>
<dbReference type="EMBL" id="VBSP01000002">
    <property type="protein sequence ID" value="TLQ49340.1"/>
    <property type="molecule type" value="Genomic_DNA"/>
</dbReference>
<keyword evidence="3" id="KW-1003">Cell membrane</keyword>
<evidence type="ECO:0000259" key="8">
    <source>
        <dbReference type="Pfam" id="PF02608"/>
    </source>
</evidence>
<evidence type="ECO:0000256" key="1">
    <source>
        <dbReference type="ARBA" id="ARBA00004193"/>
    </source>
</evidence>
<dbReference type="SUPFAM" id="SSF53822">
    <property type="entry name" value="Periplasmic binding protein-like I"/>
    <property type="match status" value="1"/>
</dbReference>
<name>A0A5R9EPC8_9LACT</name>
<comment type="caution">
    <text evidence="9">The sequence shown here is derived from an EMBL/GenBank/DDBJ whole genome shotgun (WGS) entry which is preliminary data.</text>
</comment>
<dbReference type="AlphaFoldDB" id="A0A5R9EPC8"/>
<sequence length="336" mass="36294">MKSLLLFSSLLMLSTISVQAQDDFSIGMVTDVGGIDDKSFNQGAWEGMQRWGEEHSKEQGLNGFSYFQSDTEADYITNLNLAAQNNIDIIFAIGYKLQPAVQETAEQYPDQYFGMVDSVVDLPNVASLNFADEEAAFLAGVAAATTTQTNKVGFVGGVEGVVIDKFEAGFVAGVQAVDDSIDIEIQYAGSFTDPSIGRTIAATMYSNDIDVIFHASGPTGNGVFSEAKDLVSIEPDRDLWVIGVDLDQSAEGEVDIDGETRNINLTSTLKNTGNAIHSFSNTMMEEGFEPGIQWFNLANDGVGIAEGRLTDESLEVIEDYKQQIIDGDIEVPDAPE</sequence>
<evidence type="ECO:0000256" key="6">
    <source>
        <dbReference type="ARBA" id="ARBA00023288"/>
    </source>
</evidence>
<dbReference type="Proteomes" id="UP000306420">
    <property type="component" value="Unassembled WGS sequence"/>
</dbReference>
<dbReference type="RefSeq" id="WP_138403622.1">
    <property type="nucleotide sequence ID" value="NZ_VBSP01000002.1"/>
</dbReference>
<evidence type="ECO:0000256" key="7">
    <source>
        <dbReference type="SAM" id="SignalP"/>
    </source>
</evidence>
<comment type="subcellular location">
    <subcellularLocation>
        <location evidence="1">Cell membrane</location>
        <topology evidence="1">Lipid-anchor</topology>
    </subcellularLocation>
</comment>
<feature type="domain" description="ABC transporter substrate-binding protein PnrA-like" evidence="8">
    <location>
        <begin position="27"/>
        <end position="333"/>
    </location>
</feature>
<evidence type="ECO:0000256" key="3">
    <source>
        <dbReference type="ARBA" id="ARBA00022475"/>
    </source>
</evidence>
<gene>
    <name evidence="9" type="ORF">FEZ33_01525</name>
</gene>
<dbReference type="InterPro" id="IPR028082">
    <property type="entry name" value="Peripla_BP_I"/>
</dbReference>